<dbReference type="InterPro" id="IPR013545">
    <property type="entry name" value="T2SS_protein-GspG_C"/>
</dbReference>
<evidence type="ECO:0000256" key="3">
    <source>
        <dbReference type="ARBA" id="ARBA00022481"/>
    </source>
</evidence>
<accession>A0A158L568</accession>
<dbReference type="Gene3D" id="3.30.700.10">
    <property type="entry name" value="Glycoprotein, Type 4 Pilin"/>
    <property type="match status" value="1"/>
</dbReference>
<gene>
    <name evidence="10" type="ORF">AWB74_08611</name>
</gene>
<dbReference type="SUPFAM" id="SSF54523">
    <property type="entry name" value="Pili subunits"/>
    <property type="match status" value="1"/>
</dbReference>
<evidence type="ECO:0000256" key="4">
    <source>
        <dbReference type="ARBA" id="ARBA00022519"/>
    </source>
</evidence>
<keyword evidence="4" id="KW-0997">Cell inner membrane</keyword>
<dbReference type="GO" id="GO:0005886">
    <property type="term" value="C:plasma membrane"/>
    <property type="evidence" value="ECO:0007669"/>
    <property type="project" value="UniProtKB-SubCell"/>
</dbReference>
<evidence type="ECO:0000313" key="10">
    <source>
        <dbReference type="EMBL" id="SAL88537.1"/>
    </source>
</evidence>
<evidence type="ECO:0000256" key="1">
    <source>
        <dbReference type="ARBA" id="ARBA00004377"/>
    </source>
</evidence>
<dbReference type="GO" id="GO:0015628">
    <property type="term" value="P:protein secretion by the type II secretion system"/>
    <property type="evidence" value="ECO:0007669"/>
    <property type="project" value="InterPro"/>
</dbReference>
<dbReference type="InterPro" id="IPR010054">
    <property type="entry name" value="Type2_sec_GspG"/>
</dbReference>
<dbReference type="InterPro" id="IPR045584">
    <property type="entry name" value="Pilin-like"/>
</dbReference>
<evidence type="ECO:0000259" key="9">
    <source>
        <dbReference type="Pfam" id="PF08334"/>
    </source>
</evidence>
<keyword evidence="3" id="KW-0488">Methylation</keyword>
<dbReference type="OrthoDB" id="9795612at2"/>
<feature type="domain" description="Type II secretion system protein GspG C-terminal" evidence="9">
    <location>
        <begin position="47"/>
        <end position="153"/>
    </location>
</feature>
<dbReference type="Proteomes" id="UP000055019">
    <property type="component" value="Unassembled WGS sequence"/>
</dbReference>
<dbReference type="NCBIfam" id="TIGR01710">
    <property type="entry name" value="typeII_sec_gspG"/>
    <property type="match status" value="1"/>
</dbReference>
<evidence type="ECO:0000256" key="5">
    <source>
        <dbReference type="ARBA" id="ARBA00022692"/>
    </source>
</evidence>
<proteinExistence type="predicted"/>
<sequence length="154" mass="17327">MPIRNERVTKTAPPYNRALRRDTLIKFVAVLAILALLAAWSLTKLRSKPDEAMRVVAKHDIGTIMLALDMYRRDNGRYPTQAQGLRALIEKPVSDPKPTNWKDDGYLKRLPDDPWGSLYQYLNPGVRGTIDVFSYGPDARQGGEGNDADIGSWD</sequence>
<evidence type="ECO:0000256" key="7">
    <source>
        <dbReference type="ARBA" id="ARBA00023136"/>
    </source>
</evidence>
<name>A0A158L568_9BURK</name>
<dbReference type="AlphaFoldDB" id="A0A158L568"/>
<evidence type="ECO:0000256" key="2">
    <source>
        <dbReference type="ARBA" id="ARBA00022475"/>
    </source>
</evidence>
<dbReference type="PRINTS" id="PR00813">
    <property type="entry name" value="BCTERIALGSPG"/>
</dbReference>
<keyword evidence="7 8" id="KW-0472">Membrane</keyword>
<comment type="subcellular location">
    <subcellularLocation>
        <location evidence="1">Cell inner membrane</location>
        <topology evidence="1">Single-pass membrane protein</topology>
    </subcellularLocation>
</comment>
<dbReference type="Pfam" id="PF08334">
    <property type="entry name" value="T2SSG"/>
    <property type="match status" value="1"/>
</dbReference>
<comment type="caution">
    <text evidence="10">The sequence shown here is derived from an EMBL/GenBank/DDBJ whole genome shotgun (WGS) entry which is preliminary data.</text>
</comment>
<evidence type="ECO:0000256" key="6">
    <source>
        <dbReference type="ARBA" id="ARBA00022989"/>
    </source>
</evidence>
<dbReference type="GO" id="GO:0015627">
    <property type="term" value="C:type II protein secretion system complex"/>
    <property type="evidence" value="ECO:0007669"/>
    <property type="project" value="InterPro"/>
</dbReference>
<keyword evidence="5 8" id="KW-0812">Transmembrane</keyword>
<reference evidence="10" key="1">
    <citation type="submission" date="2016-01" db="EMBL/GenBank/DDBJ databases">
        <authorList>
            <person name="Peeters C."/>
        </authorList>
    </citation>
    <scope>NUCLEOTIDE SEQUENCE [LARGE SCALE GENOMIC DNA]</scope>
    <source>
        <strain evidence="10">LMG 29317</strain>
    </source>
</reference>
<dbReference type="RefSeq" id="WP_061152627.1">
    <property type="nucleotide sequence ID" value="NZ_FCOM02000139.1"/>
</dbReference>
<feature type="transmembrane region" description="Helical" evidence="8">
    <location>
        <begin position="24"/>
        <end position="43"/>
    </location>
</feature>
<organism evidence="10 11">
    <name type="scientific">Caballeronia arvi</name>
    <dbReference type="NCBI Taxonomy" id="1777135"/>
    <lineage>
        <taxon>Bacteria</taxon>
        <taxon>Pseudomonadati</taxon>
        <taxon>Pseudomonadota</taxon>
        <taxon>Betaproteobacteria</taxon>
        <taxon>Burkholderiales</taxon>
        <taxon>Burkholderiaceae</taxon>
        <taxon>Caballeronia</taxon>
    </lineage>
</organism>
<keyword evidence="11" id="KW-1185">Reference proteome</keyword>
<keyword evidence="2" id="KW-1003">Cell membrane</keyword>
<protein>
    <submittedName>
        <fullName evidence="10">General secretion pathway protein G</fullName>
    </submittedName>
</protein>
<dbReference type="InterPro" id="IPR000983">
    <property type="entry name" value="Bac_GSPG_pilin"/>
</dbReference>
<keyword evidence="6 8" id="KW-1133">Transmembrane helix</keyword>
<evidence type="ECO:0000256" key="8">
    <source>
        <dbReference type="SAM" id="Phobius"/>
    </source>
</evidence>
<evidence type="ECO:0000313" key="11">
    <source>
        <dbReference type="Proteomes" id="UP000055019"/>
    </source>
</evidence>
<dbReference type="EMBL" id="FCOM02000139">
    <property type="protein sequence ID" value="SAL88537.1"/>
    <property type="molecule type" value="Genomic_DNA"/>
</dbReference>